<dbReference type="PANTHER" id="PTHR19303">
    <property type="entry name" value="TRANSPOSON"/>
    <property type="match status" value="1"/>
</dbReference>
<dbReference type="InterPro" id="IPR007889">
    <property type="entry name" value="HTH_Psq"/>
</dbReference>
<evidence type="ECO:0000256" key="3">
    <source>
        <dbReference type="ARBA" id="ARBA00023242"/>
    </source>
</evidence>
<keyword evidence="3 4" id="KW-0539">Nucleus</keyword>
<organism evidence="8 9">
    <name type="scientific">Rhipicephalus microplus</name>
    <name type="common">Cattle tick</name>
    <name type="synonym">Boophilus microplus</name>
    <dbReference type="NCBI Taxonomy" id="6941"/>
    <lineage>
        <taxon>Eukaryota</taxon>
        <taxon>Metazoa</taxon>
        <taxon>Ecdysozoa</taxon>
        <taxon>Arthropoda</taxon>
        <taxon>Chelicerata</taxon>
        <taxon>Arachnida</taxon>
        <taxon>Acari</taxon>
        <taxon>Parasitiformes</taxon>
        <taxon>Ixodida</taxon>
        <taxon>Ixodoidea</taxon>
        <taxon>Ixodidae</taxon>
        <taxon>Rhipicephalinae</taxon>
        <taxon>Rhipicephalus</taxon>
        <taxon>Boophilus</taxon>
    </lineage>
</organism>
<feature type="domain" description="HTH psq-type" evidence="6">
    <location>
        <begin position="1"/>
        <end position="53"/>
    </location>
</feature>
<keyword evidence="9" id="KW-1185">Reference proteome</keyword>
<accession>A0A9J6ELE5</accession>
<dbReference type="EMBL" id="JABSTU010000003">
    <property type="protein sequence ID" value="KAH8034933.1"/>
    <property type="molecule type" value="Genomic_DNA"/>
</dbReference>
<evidence type="ECO:0000256" key="4">
    <source>
        <dbReference type="PROSITE-ProRule" id="PRU00320"/>
    </source>
</evidence>
<evidence type="ECO:0008006" key="10">
    <source>
        <dbReference type="Google" id="ProtNLM"/>
    </source>
</evidence>
<evidence type="ECO:0000259" key="7">
    <source>
        <dbReference type="PROSITE" id="PS51253"/>
    </source>
</evidence>
<dbReference type="GO" id="GO:0005634">
    <property type="term" value="C:nucleus"/>
    <property type="evidence" value="ECO:0007669"/>
    <property type="project" value="UniProtKB-SubCell"/>
</dbReference>
<evidence type="ECO:0000256" key="2">
    <source>
        <dbReference type="ARBA" id="ARBA00023125"/>
    </source>
</evidence>
<dbReference type="AlphaFoldDB" id="A0A9J6ELE5"/>
<comment type="caution">
    <text evidence="8">The sequence shown here is derived from an EMBL/GenBank/DDBJ whole genome shotgun (WGS) entry which is preliminary data.</text>
</comment>
<dbReference type="InterPro" id="IPR050863">
    <property type="entry name" value="CenT-Element_Derived"/>
</dbReference>
<dbReference type="PANTHER" id="PTHR19303:SF73">
    <property type="entry name" value="PROTEIN PDC2"/>
    <property type="match status" value="1"/>
</dbReference>
<evidence type="ECO:0000313" key="8">
    <source>
        <dbReference type="EMBL" id="KAH8034933.1"/>
    </source>
</evidence>
<dbReference type="VEuPathDB" id="VectorBase:LOC119169602"/>
<reference evidence="8" key="2">
    <citation type="submission" date="2021-09" db="EMBL/GenBank/DDBJ databases">
        <authorList>
            <person name="Jia N."/>
            <person name="Wang J."/>
            <person name="Shi W."/>
            <person name="Du L."/>
            <person name="Sun Y."/>
            <person name="Zhan W."/>
            <person name="Jiang J."/>
            <person name="Wang Q."/>
            <person name="Zhang B."/>
            <person name="Ji P."/>
            <person name="Sakyi L.B."/>
            <person name="Cui X."/>
            <person name="Yuan T."/>
            <person name="Jiang B."/>
            <person name="Yang W."/>
            <person name="Lam T.T.-Y."/>
            <person name="Chang Q."/>
            <person name="Ding S."/>
            <person name="Wang X."/>
            <person name="Zhu J."/>
            <person name="Ruan X."/>
            <person name="Zhao L."/>
            <person name="Wei J."/>
            <person name="Que T."/>
            <person name="Du C."/>
            <person name="Cheng J."/>
            <person name="Dai P."/>
            <person name="Han X."/>
            <person name="Huang E."/>
            <person name="Gao Y."/>
            <person name="Liu J."/>
            <person name="Shao H."/>
            <person name="Ye R."/>
            <person name="Li L."/>
            <person name="Wei W."/>
            <person name="Wang X."/>
            <person name="Wang C."/>
            <person name="Huo Q."/>
            <person name="Li W."/>
            <person name="Guo W."/>
            <person name="Chen H."/>
            <person name="Chen S."/>
            <person name="Zhou L."/>
            <person name="Zhou L."/>
            <person name="Ni X."/>
            <person name="Tian J."/>
            <person name="Zhou Y."/>
            <person name="Sheng Y."/>
            <person name="Liu T."/>
            <person name="Pan Y."/>
            <person name="Xia L."/>
            <person name="Li J."/>
            <person name="Zhao F."/>
            <person name="Cao W."/>
        </authorList>
    </citation>
    <scope>NUCLEOTIDE SEQUENCE</scope>
    <source>
        <strain evidence="8">Rmic-2018</strain>
        <tissue evidence="8">Larvae</tissue>
    </source>
</reference>
<dbReference type="Gene3D" id="1.10.10.60">
    <property type="entry name" value="Homeodomain-like"/>
    <property type="match status" value="2"/>
</dbReference>
<evidence type="ECO:0000256" key="5">
    <source>
        <dbReference type="SAM" id="MobiDB-lite"/>
    </source>
</evidence>
<dbReference type="Pfam" id="PF03221">
    <property type="entry name" value="HTH_Tnp_Tc5"/>
    <property type="match status" value="1"/>
</dbReference>
<dbReference type="PROSITE" id="PS51253">
    <property type="entry name" value="HTH_CENPB"/>
    <property type="match status" value="1"/>
</dbReference>
<feature type="region of interest" description="Disordered" evidence="5">
    <location>
        <begin position="143"/>
        <end position="162"/>
    </location>
</feature>
<dbReference type="PROSITE" id="PS50960">
    <property type="entry name" value="HTH_PSQ"/>
    <property type="match status" value="1"/>
</dbReference>
<feature type="domain" description="HTH CENPB-type" evidence="7">
    <location>
        <begin position="64"/>
        <end position="135"/>
    </location>
</feature>
<dbReference type="InterPro" id="IPR009057">
    <property type="entry name" value="Homeodomain-like_sf"/>
</dbReference>
<evidence type="ECO:0000259" key="6">
    <source>
        <dbReference type="PROSITE" id="PS50960"/>
    </source>
</evidence>
<dbReference type="InterPro" id="IPR006600">
    <property type="entry name" value="HTH_CenpB_DNA-bd_dom"/>
</dbReference>
<gene>
    <name evidence="8" type="ORF">HPB51_003496</name>
</gene>
<dbReference type="Proteomes" id="UP000821866">
    <property type="component" value="Chromosome 11"/>
</dbReference>
<name>A0A9J6ELE5_RHIMP</name>
<dbReference type="GO" id="GO:0003677">
    <property type="term" value="F:DNA binding"/>
    <property type="evidence" value="ECO:0007669"/>
    <property type="project" value="UniProtKB-UniRule"/>
</dbReference>
<dbReference type="Pfam" id="PF04218">
    <property type="entry name" value="CENP-B_N"/>
    <property type="match status" value="1"/>
</dbReference>
<dbReference type="SUPFAM" id="SSF46689">
    <property type="entry name" value="Homeodomain-like"/>
    <property type="match status" value="2"/>
</dbReference>
<proteinExistence type="predicted"/>
<evidence type="ECO:0000313" key="9">
    <source>
        <dbReference type="Proteomes" id="UP000821866"/>
    </source>
</evidence>
<comment type="subcellular location">
    <subcellularLocation>
        <location evidence="1 4">Nucleus</location>
    </subcellularLocation>
</comment>
<dbReference type="SMART" id="SM00674">
    <property type="entry name" value="CENPB"/>
    <property type="match status" value="1"/>
</dbReference>
<feature type="DNA-binding region" description="H-T-H motif" evidence="4">
    <location>
        <begin position="29"/>
        <end position="49"/>
    </location>
</feature>
<reference evidence="8" key="1">
    <citation type="journal article" date="2020" name="Cell">
        <title>Large-Scale Comparative Analyses of Tick Genomes Elucidate Their Genetic Diversity and Vector Capacities.</title>
        <authorList>
            <consortium name="Tick Genome and Microbiome Consortium (TIGMIC)"/>
            <person name="Jia N."/>
            <person name="Wang J."/>
            <person name="Shi W."/>
            <person name="Du L."/>
            <person name="Sun Y."/>
            <person name="Zhan W."/>
            <person name="Jiang J.F."/>
            <person name="Wang Q."/>
            <person name="Zhang B."/>
            <person name="Ji P."/>
            <person name="Bell-Sakyi L."/>
            <person name="Cui X.M."/>
            <person name="Yuan T.T."/>
            <person name="Jiang B.G."/>
            <person name="Yang W.F."/>
            <person name="Lam T.T."/>
            <person name="Chang Q.C."/>
            <person name="Ding S.J."/>
            <person name="Wang X.J."/>
            <person name="Zhu J.G."/>
            <person name="Ruan X.D."/>
            <person name="Zhao L."/>
            <person name="Wei J.T."/>
            <person name="Ye R.Z."/>
            <person name="Que T.C."/>
            <person name="Du C.H."/>
            <person name="Zhou Y.H."/>
            <person name="Cheng J.X."/>
            <person name="Dai P.F."/>
            <person name="Guo W.B."/>
            <person name="Han X.H."/>
            <person name="Huang E.J."/>
            <person name="Li L.F."/>
            <person name="Wei W."/>
            <person name="Gao Y.C."/>
            <person name="Liu J.Z."/>
            <person name="Shao H.Z."/>
            <person name="Wang X."/>
            <person name="Wang C.C."/>
            <person name="Yang T.C."/>
            <person name="Huo Q.B."/>
            <person name="Li W."/>
            <person name="Chen H.Y."/>
            <person name="Chen S.E."/>
            <person name="Zhou L.G."/>
            <person name="Ni X.B."/>
            <person name="Tian J.H."/>
            <person name="Sheng Y."/>
            <person name="Liu T."/>
            <person name="Pan Y.S."/>
            <person name="Xia L.Y."/>
            <person name="Li J."/>
            <person name="Zhao F."/>
            <person name="Cao W.C."/>
        </authorList>
    </citation>
    <scope>NUCLEOTIDE SEQUENCE</scope>
    <source>
        <strain evidence="8">Rmic-2018</strain>
    </source>
</reference>
<evidence type="ECO:0000256" key="1">
    <source>
        <dbReference type="ARBA" id="ARBA00004123"/>
    </source>
</evidence>
<sequence length="202" mass="21814">MNAPGGKRKRITLDQKAAMIRAVESGTKKGNVARDFGVSTSTLSTILSKQESIIDAVARSVKGSAKRMRAPAFEAVERAVFKWFLDTRAVNLPVSGALLQRKARDFACIMGYDNFVLSSGWLQRFKECDDIVGRVVCGEPQSVDEAEATKDEPSDEPTVPDGFATSEEVAASWTALHDAGVVPDSESFCDYVSADSEVVATE</sequence>
<keyword evidence="2 4" id="KW-0238">DNA-binding</keyword>
<protein>
    <recommendedName>
        <fullName evidence="10">Tick transposon</fullName>
    </recommendedName>
</protein>